<proteinExistence type="inferred from homology"/>
<dbReference type="EMBL" id="UINC01019006">
    <property type="protein sequence ID" value="SVA80245.1"/>
    <property type="molecule type" value="Genomic_DNA"/>
</dbReference>
<name>A0A381YTA9_9ZZZZ</name>
<evidence type="ECO:0000256" key="1">
    <source>
        <dbReference type="ARBA" id="ARBA00008984"/>
    </source>
</evidence>
<dbReference type="Pfam" id="PF01206">
    <property type="entry name" value="TusA"/>
    <property type="match status" value="1"/>
</dbReference>
<protein>
    <recommendedName>
        <fullName evidence="2">UPF0033 domain-containing protein</fullName>
    </recommendedName>
</protein>
<dbReference type="InterPro" id="IPR036868">
    <property type="entry name" value="TusA-like_sf"/>
</dbReference>
<dbReference type="PANTHER" id="PTHR33279:SF6">
    <property type="entry name" value="SULFUR CARRIER PROTEIN YEDF-RELATED"/>
    <property type="match status" value="1"/>
</dbReference>
<dbReference type="AlphaFoldDB" id="A0A381YTA9"/>
<accession>A0A381YTA9</accession>
<dbReference type="Gene3D" id="3.30.110.40">
    <property type="entry name" value="TusA-like domain"/>
    <property type="match status" value="1"/>
</dbReference>
<evidence type="ECO:0000313" key="3">
    <source>
        <dbReference type="EMBL" id="SVA80245.1"/>
    </source>
</evidence>
<dbReference type="PANTHER" id="PTHR33279">
    <property type="entry name" value="SULFUR CARRIER PROTEIN YEDF-RELATED"/>
    <property type="match status" value="1"/>
</dbReference>
<evidence type="ECO:0000259" key="2">
    <source>
        <dbReference type="Pfam" id="PF01206"/>
    </source>
</evidence>
<sequence>MTDYQEDSLMDCSGMNCPLPILKTKKALDGMNSGKILKMISTDPGSINDVNAFTKRTGHELLESIAEDGDYTFFIRKS</sequence>
<feature type="domain" description="UPF0033" evidence="2">
    <location>
        <begin position="11"/>
        <end position="77"/>
    </location>
</feature>
<dbReference type="SUPFAM" id="SSF64307">
    <property type="entry name" value="SirA-like"/>
    <property type="match status" value="1"/>
</dbReference>
<dbReference type="CDD" id="cd00291">
    <property type="entry name" value="SirA_YedF_YeeD"/>
    <property type="match status" value="1"/>
</dbReference>
<dbReference type="InterPro" id="IPR001455">
    <property type="entry name" value="TusA-like"/>
</dbReference>
<reference evidence="3" key="1">
    <citation type="submission" date="2018-05" db="EMBL/GenBank/DDBJ databases">
        <authorList>
            <person name="Lanie J.A."/>
            <person name="Ng W.-L."/>
            <person name="Kazmierczak K.M."/>
            <person name="Andrzejewski T.M."/>
            <person name="Davidsen T.M."/>
            <person name="Wayne K.J."/>
            <person name="Tettelin H."/>
            <person name="Glass J.I."/>
            <person name="Rusch D."/>
            <person name="Podicherti R."/>
            <person name="Tsui H.-C.T."/>
            <person name="Winkler M.E."/>
        </authorList>
    </citation>
    <scope>NUCLEOTIDE SEQUENCE</scope>
</reference>
<gene>
    <name evidence="3" type="ORF">METZ01_LOCUS133099</name>
</gene>
<comment type="similarity">
    <text evidence="1">Belongs to the sulfur carrier protein TusA family.</text>
</comment>
<organism evidence="3">
    <name type="scientific">marine metagenome</name>
    <dbReference type="NCBI Taxonomy" id="408172"/>
    <lineage>
        <taxon>unclassified sequences</taxon>
        <taxon>metagenomes</taxon>
        <taxon>ecological metagenomes</taxon>
    </lineage>
</organism>